<evidence type="ECO:0000313" key="1">
    <source>
        <dbReference type="EMBL" id="KAH7915037.1"/>
    </source>
</evidence>
<accession>A0ACB8AP44</accession>
<keyword evidence="2" id="KW-1185">Reference proteome</keyword>
<sequence length="638" mass="70344">MRWIRSVLSVIVNVLPAFADVREIWWNVTYVQNVNPDGLFDRRAIGVNGTWPPPPISANSLDSLLVHVTNDLDIPTSLHHHGIFFNSTPWMDGTVALAQCFNDTSSHLHSGIPPGKTFDYVVPINASEQRGTYWVHSHFNGQYVDGLRSPLIIHPVEETYQYDEEYSVILSDWYHQEHHVLLKKYISTANPGGAEPIPDSALIYFAQNATYLEPIKGTSPSSPVGFNENATITFVPGRNYRLRIINMSAFAEFFFWIDGHDIRIIEADGNDVHEMLTSVLQLAAAQRYSVLVAARNDTSSNWAIHANMDTTMFDGVPKTLKPNITSSITYSPNNPLENLGPVSQYTKFDDRSLVPVVAIPQLPVTRTIELEVTFATMTDGTNRGMLNGIVHNPSLVPAVLSELSLGTNATIQGAYGPTSFVLDHLDVVDIVLKNTDTSQHPFHLHGHTFQIVNRALQFNTTDPTLNPPLVEGQTNPMRRDTVIVPAGGSVTLRFIADNPGAWFFHCHMEWHLETGLAIQFIEAPLALQERSVGKVPSFIYDQCAVMGQPSSGNAAGHASATDLSGLPLGPYQQILGWMPRGIWAMTGCVVTAVVGMLNVSWYSLGGNITEEEMEAEAISSIEEKAKQGRFFGLFSSPA</sequence>
<comment type="caution">
    <text evidence="1">The sequence shown here is derived from an EMBL/GenBank/DDBJ whole genome shotgun (WGS) entry which is preliminary data.</text>
</comment>
<dbReference type="EMBL" id="MU267605">
    <property type="protein sequence ID" value="KAH7915037.1"/>
    <property type="molecule type" value="Genomic_DNA"/>
</dbReference>
<evidence type="ECO:0000313" key="2">
    <source>
        <dbReference type="Proteomes" id="UP000790377"/>
    </source>
</evidence>
<dbReference type="Proteomes" id="UP000790377">
    <property type="component" value="Unassembled WGS sequence"/>
</dbReference>
<gene>
    <name evidence="1" type="ORF">BJ138DRAFT_220379</name>
</gene>
<organism evidence="1 2">
    <name type="scientific">Hygrophoropsis aurantiaca</name>
    <dbReference type="NCBI Taxonomy" id="72124"/>
    <lineage>
        <taxon>Eukaryota</taxon>
        <taxon>Fungi</taxon>
        <taxon>Dikarya</taxon>
        <taxon>Basidiomycota</taxon>
        <taxon>Agaricomycotina</taxon>
        <taxon>Agaricomycetes</taxon>
        <taxon>Agaricomycetidae</taxon>
        <taxon>Boletales</taxon>
        <taxon>Coniophorineae</taxon>
        <taxon>Hygrophoropsidaceae</taxon>
        <taxon>Hygrophoropsis</taxon>
    </lineage>
</organism>
<reference evidence="1" key="1">
    <citation type="journal article" date="2021" name="New Phytol.">
        <title>Evolutionary innovations through gain and loss of genes in the ectomycorrhizal Boletales.</title>
        <authorList>
            <person name="Wu G."/>
            <person name="Miyauchi S."/>
            <person name="Morin E."/>
            <person name="Kuo A."/>
            <person name="Drula E."/>
            <person name="Varga T."/>
            <person name="Kohler A."/>
            <person name="Feng B."/>
            <person name="Cao Y."/>
            <person name="Lipzen A."/>
            <person name="Daum C."/>
            <person name="Hundley H."/>
            <person name="Pangilinan J."/>
            <person name="Johnson J."/>
            <person name="Barry K."/>
            <person name="LaButti K."/>
            <person name="Ng V."/>
            <person name="Ahrendt S."/>
            <person name="Min B."/>
            <person name="Choi I.G."/>
            <person name="Park H."/>
            <person name="Plett J.M."/>
            <person name="Magnuson J."/>
            <person name="Spatafora J.W."/>
            <person name="Nagy L.G."/>
            <person name="Henrissat B."/>
            <person name="Grigoriev I.V."/>
            <person name="Yang Z.L."/>
            <person name="Xu J."/>
            <person name="Martin F.M."/>
        </authorList>
    </citation>
    <scope>NUCLEOTIDE SEQUENCE</scope>
    <source>
        <strain evidence="1">ATCC 28755</strain>
    </source>
</reference>
<name>A0ACB8AP44_9AGAM</name>
<proteinExistence type="predicted"/>
<protein>
    <submittedName>
        <fullName evidence="1">Fet3 ferroxidase</fullName>
    </submittedName>
</protein>